<organism evidence="1 2">
    <name type="scientific">Flavobacterium piscinae</name>
    <dbReference type="NCBI Taxonomy" id="2506424"/>
    <lineage>
        <taxon>Bacteria</taxon>
        <taxon>Pseudomonadati</taxon>
        <taxon>Bacteroidota</taxon>
        <taxon>Flavobacteriia</taxon>
        <taxon>Flavobacteriales</taxon>
        <taxon>Flavobacteriaceae</taxon>
        <taxon>Flavobacterium</taxon>
    </lineage>
</organism>
<proteinExistence type="predicted"/>
<gene>
    <name evidence="1" type="ORF">EQG68_09405</name>
</gene>
<sequence>MKKFIIFLVFAGLTLSCNSNDDESSTISEPTILGKWYIKGGTLNGGEFQNYNHDCETSRDFQEFFENEELTFNGYNAECVLSNTQTSIWDLNGNILTVSSPPQDPMIYQYTYIVESLTNDELILKQTVNNPEGIVVYRSTFTRD</sequence>
<dbReference type="RefSeq" id="WP_129464630.1">
    <property type="nucleotide sequence ID" value="NZ_JACSXZ010000001.1"/>
</dbReference>
<dbReference type="EMBL" id="SBKQ01000009">
    <property type="protein sequence ID" value="RXR31468.1"/>
    <property type="molecule type" value="Genomic_DNA"/>
</dbReference>
<protein>
    <submittedName>
        <fullName evidence="1">Uncharacterized protein</fullName>
    </submittedName>
</protein>
<evidence type="ECO:0000313" key="2">
    <source>
        <dbReference type="Proteomes" id="UP000289734"/>
    </source>
</evidence>
<evidence type="ECO:0000313" key="1">
    <source>
        <dbReference type="EMBL" id="RXR31468.1"/>
    </source>
</evidence>
<accession>A0A4Q1KND8</accession>
<dbReference type="PROSITE" id="PS51257">
    <property type="entry name" value="PROKAR_LIPOPROTEIN"/>
    <property type="match status" value="1"/>
</dbReference>
<reference evidence="2" key="1">
    <citation type="submission" date="2019-01" db="EMBL/GenBank/DDBJ databases">
        <title>Cytophagaceae bacterium strain CAR-16.</title>
        <authorList>
            <person name="Chen W.-M."/>
        </authorList>
    </citation>
    <scope>NUCLEOTIDE SEQUENCE [LARGE SCALE GENOMIC DNA]</scope>
    <source>
        <strain evidence="2">ICH-30</strain>
    </source>
</reference>
<dbReference type="AlphaFoldDB" id="A0A4Q1KND8"/>
<comment type="caution">
    <text evidence="1">The sequence shown here is derived from an EMBL/GenBank/DDBJ whole genome shotgun (WGS) entry which is preliminary data.</text>
</comment>
<dbReference type="OrthoDB" id="1356223at2"/>
<keyword evidence="2" id="KW-1185">Reference proteome</keyword>
<name>A0A4Q1KND8_9FLAO</name>
<dbReference type="Proteomes" id="UP000289734">
    <property type="component" value="Unassembled WGS sequence"/>
</dbReference>